<reference evidence="5 6" key="1">
    <citation type="submission" date="2018-12" db="EMBL/GenBank/DDBJ databases">
        <authorList>
            <person name="Criscuolo A."/>
        </authorList>
    </citation>
    <scope>NUCLEOTIDE SEQUENCE [LARGE SCALE GENOMIC DNA]</scope>
    <source>
        <strain evidence="5">ACIP1116241</strain>
    </source>
</reference>
<dbReference type="PANTHER" id="PTHR12526">
    <property type="entry name" value="GLYCOSYLTRANSFERASE"/>
    <property type="match status" value="1"/>
</dbReference>
<dbReference type="PANTHER" id="PTHR12526:SF510">
    <property type="entry name" value="D-INOSITOL 3-PHOSPHATE GLYCOSYLTRANSFERASE"/>
    <property type="match status" value="1"/>
</dbReference>
<keyword evidence="1 5" id="KW-0328">Glycosyltransferase</keyword>
<sequence length="402" mass="44160">MTAPRKIAVLIPEFPGQTHSFFWREIEALDAFHGIGAQIVSTRLAPKPVWHDWVEQAGAIQLYPVPKAELARLLPDLARTLPRLAADPDTRRILRQPKAWAFVLMALRLARICRARGLSHLHVHSCANFALIAALCHRISGIPYSLVLHGPLSDYGPDQPFKWKDAAFVFVITETLRAAVAQVMPAMMDKVRVVPMGVNTDQFSPPAAPRPDSPDPFLWLSCGRLNRIKGYDILIEAASILHRRHPMLGFRIRIAGEDDHGGTGYRREVEAALARSDVSDRITLLGSINQVLLRQELDAADGFVLPSRNEALGVAYMEAMACELPVIGTDAGGVKELITHGRDGLLVPPENPHALADAMERLMDDPTLRRTLGKAARQRIVADFSARRSADALAAALAGDRA</sequence>
<evidence type="ECO:0000313" key="5">
    <source>
        <dbReference type="EMBL" id="VDS10755.1"/>
    </source>
</evidence>
<keyword evidence="2 5" id="KW-0808">Transferase</keyword>
<dbReference type="RefSeq" id="WP_126156292.1">
    <property type="nucleotide sequence ID" value="NZ_UZWE01000079.1"/>
</dbReference>
<dbReference type="Proteomes" id="UP000270743">
    <property type="component" value="Unassembled WGS sequence"/>
</dbReference>
<organism evidence="5 6">
    <name type="scientific">Paracoccus haematequi</name>
    <dbReference type="NCBI Taxonomy" id="2491866"/>
    <lineage>
        <taxon>Bacteria</taxon>
        <taxon>Pseudomonadati</taxon>
        <taxon>Pseudomonadota</taxon>
        <taxon>Alphaproteobacteria</taxon>
        <taxon>Rhodobacterales</taxon>
        <taxon>Paracoccaceae</taxon>
        <taxon>Paracoccus</taxon>
    </lineage>
</organism>
<dbReference type="GO" id="GO:0016757">
    <property type="term" value="F:glycosyltransferase activity"/>
    <property type="evidence" value="ECO:0007669"/>
    <property type="project" value="UniProtKB-KW"/>
</dbReference>
<dbReference type="SUPFAM" id="SSF53756">
    <property type="entry name" value="UDP-Glycosyltransferase/glycogen phosphorylase"/>
    <property type="match status" value="1"/>
</dbReference>
<dbReference type="InterPro" id="IPR028098">
    <property type="entry name" value="Glyco_trans_4-like_N"/>
</dbReference>
<gene>
    <name evidence="5" type="primary">kanE_2</name>
    <name evidence="5" type="ORF">PARHAE_03974</name>
</gene>
<name>A0A447ITH0_9RHOB</name>
<dbReference type="CDD" id="cd03801">
    <property type="entry name" value="GT4_PimA-like"/>
    <property type="match status" value="1"/>
</dbReference>
<dbReference type="NCBIfam" id="NF041876">
    <property type="entry name" value="EPS_EpsE"/>
    <property type="match status" value="1"/>
</dbReference>
<dbReference type="OrthoDB" id="9790710at2"/>
<keyword evidence="6" id="KW-1185">Reference proteome</keyword>
<evidence type="ECO:0000259" key="4">
    <source>
        <dbReference type="Pfam" id="PF13439"/>
    </source>
</evidence>
<dbReference type="Gene3D" id="3.40.50.2000">
    <property type="entry name" value="Glycogen Phosphorylase B"/>
    <property type="match status" value="2"/>
</dbReference>
<evidence type="ECO:0000313" key="6">
    <source>
        <dbReference type="Proteomes" id="UP000270743"/>
    </source>
</evidence>
<dbReference type="InterPro" id="IPR001296">
    <property type="entry name" value="Glyco_trans_1"/>
</dbReference>
<dbReference type="Pfam" id="PF00534">
    <property type="entry name" value="Glycos_transf_1"/>
    <property type="match status" value="1"/>
</dbReference>
<proteinExistence type="predicted"/>
<evidence type="ECO:0000256" key="2">
    <source>
        <dbReference type="ARBA" id="ARBA00022679"/>
    </source>
</evidence>
<dbReference type="EC" id="2.4.1.301" evidence="5"/>
<dbReference type="AlphaFoldDB" id="A0A447ITH0"/>
<feature type="domain" description="Glycosyl transferase family 1" evidence="3">
    <location>
        <begin position="215"/>
        <end position="379"/>
    </location>
</feature>
<accession>A0A447ITH0</accession>
<evidence type="ECO:0000259" key="3">
    <source>
        <dbReference type="Pfam" id="PF00534"/>
    </source>
</evidence>
<dbReference type="EMBL" id="UZWE01000079">
    <property type="protein sequence ID" value="VDS10755.1"/>
    <property type="molecule type" value="Genomic_DNA"/>
</dbReference>
<evidence type="ECO:0000256" key="1">
    <source>
        <dbReference type="ARBA" id="ARBA00022676"/>
    </source>
</evidence>
<feature type="domain" description="Glycosyltransferase subfamily 4-like N-terminal" evidence="4">
    <location>
        <begin position="91"/>
        <end position="202"/>
    </location>
</feature>
<protein>
    <submittedName>
        <fullName evidence="5">Alpha-D-kanosaminyltransferase</fullName>
        <ecNumber evidence="5">2.4.1.301</ecNumber>
    </submittedName>
</protein>
<dbReference type="Pfam" id="PF13439">
    <property type="entry name" value="Glyco_transf_4"/>
    <property type="match status" value="1"/>
</dbReference>